<gene>
    <name evidence="6" type="ORF">NQ317_004839</name>
</gene>
<dbReference type="Proteomes" id="UP001162164">
    <property type="component" value="Unassembled WGS sequence"/>
</dbReference>
<feature type="compositionally biased region" description="Polar residues" evidence="3">
    <location>
        <begin position="86"/>
        <end position="103"/>
    </location>
</feature>
<feature type="domain" description="NF-kappa-B essential modulator NEMO N-terminal" evidence="4">
    <location>
        <begin position="147"/>
        <end position="213"/>
    </location>
</feature>
<organism evidence="6 7">
    <name type="scientific">Molorchus minor</name>
    <dbReference type="NCBI Taxonomy" id="1323400"/>
    <lineage>
        <taxon>Eukaryota</taxon>
        <taxon>Metazoa</taxon>
        <taxon>Ecdysozoa</taxon>
        <taxon>Arthropoda</taxon>
        <taxon>Hexapoda</taxon>
        <taxon>Insecta</taxon>
        <taxon>Pterygota</taxon>
        <taxon>Neoptera</taxon>
        <taxon>Endopterygota</taxon>
        <taxon>Coleoptera</taxon>
        <taxon>Polyphaga</taxon>
        <taxon>Cucujiformia</taxon>
        <taxon>Chrysomeloidea</taxon>
        <taxon>Cerambycidae</taxon>
        <taxon>Lamiinae</taxon>
        <taxon>Monochamini</taxon>
        <taxon>Molorchus</taxon>
    </lineage>
</organism>
<dbReference type="Gene3D" id="1.20.5.390">
    <property type="entry name" value="L1 transposable element, trimerization domain"/>
    <property type="match status" value="1"/>
</dbReference>
<dbReference type="InterPro" id="IPR051301">
    <property type="entry name" value="Optineurin/NFkB_EssMod"/>
</dbReference>
<feature type="domain" description="NF-kappa-B essential modulator NEMO CC2-LZ" evidence="5">
    <location>
        <begin position="369"/>
        <end position="468"/>
    </location>
</feature>
<dbReference type="InterPro" id="IPR032419">
    <property type="entry name" value="CC2-LZ_dom"/>
</dbReference>
<keyword evidence="7" id="KW-1185">Reference proteome</keyword>
<evidence type="ECO:0000313" key="7">
    <source>
        <dbReference type="Proteomes" id="UP001162164"/>
    </source>
</evidence>
<dbReference type="PANTHER" id="PTHR31553:SF1">
    <property type="entry name" value="NF-KAPPA-B ESSENTIAL MODULATOR"/>
    <property type="match status" value="1"/>
</dbReference>
<evidence type="ECO:0000313" key="6">
    <source>
        <dbReference type="EMBL" id="KAJ8971809.1"/>
    </source>
</evidence>
<protein>
    <recommendedName>
        <fullName evidence="8">Optineurin</fullName>
    </recommendedName>
</protein>
<evidence type="ECO:0000259" key="5">
    <source>
        <dbReference type="Pfam" id="PF16516"/>
    </source>
</evidence>
<evidence type="ECO:0000256" key="1">
    <source>
        <dbReference type="ARBA" id="ARBA00023054"/>
    </source>
</evidence>
<dbReference type="Pfam" id="PF11577">
    <property type="entry name" value="NEMO"/>
    <property type="match status" value="1"/>
</dbReference>
<reference evidence="6" key="1">
    <citation type="journal article" date="2023" name="Insect Mol. Biol.">
        <title>Genome sequencing provides insights into the evolution of gene families encoding plant cell wall-degrading enzymes in longhorned beetles.</title>
        <authorList>
            <person name="Shin N.R."/>
            <person name="Okamura Y."/>
            <person name="Kirsch R."/>
            <person name="Pauchet Y."/>
        </authorList>
    </citation>
    <scope>NUCLEOTIDE SEQUENCE</scope>
    <source>
        <strain evidence="6">MMC_N1</strain>
    </source>
</reference>
<dbReference type="EMBL" id="JAPWTJ010001430">
    <property type="protein sequence ID" value="KAJ8971809.1"/>
    <property type="molecule type" value="Genomic_DNA"/>
</dbReference>
<dbReference type="Gene3D" id="1.20.5.990">
    <property type="entry name" value="Nemo cc2-lz domain - 1d5 darpin complex"/>
    <property type="match status" value="1"/>
</dbReference>
<feature type="coiled-coil region" evidence="2">
    <location>
        <begin position="192"/>
        <end position="330"/>
    </location>
</feature>
<evidence type="ECO:0008006" key="8">
    <source>
        <dbReference type="Google" id="ProtNLM"/>
    </source>
</evidence>
<keyword evidence="1 2" id="KW-0175">Coiled coil</keyword>
<feature type="region of interest" description="Disordered" evidence="3">
    <location>
        <begin position="484"/>
        <end position="503"/>
    </location>
</feature>
<feature type="coiled-coil region" evidence="2">
    <location>
        <begin position="366"/>
        <end position="417"/>
    </location>
</feature>
<dbReference type="InterPro" id="IPR021063">
    <property type="entry name" value="NEMO_N"/>
</dbReference>
<evidence type="ECO:0000256" key="2">
    <source>
        <dbReference type="SAM" id="Coils"/>
    </source>
</evidence>
<dbReference type="Pfam" id="PF16516">
    <property type="entry name" value="CC2-LZ"/>
    <property type="match status" value="1"/>
</dbReference>
<feature type="region of interest" description="Disordered" evidence="3">
    <location>
        <begin position="84"/>
        <end position="118"/>
    </location>
</feature>
<feature type="coiled-coil region" evidence="2">
    <location>
        <begin position="443"/>
        <end position="477"/>
    </location>
</feature>
<sequence>MHTRGDISTMTAHSSYSDGFKMPTEPCPLPSLGSDEESFVVLWKDMDNKSLSVDPYEPIGASVLNEAKELISKELSLIQRAETSEHLQNASHQVSSGPKQTTSEIEKSASENMVQSTELPRMPQMERDFSPSDLISIATFSTDLTSEEVQKKVSQIIEENVHLKDTILQNNMSMKAQYERIVTWQEDVQKVHQAHKEKILEAKEFIERLKRENFSLSRDLEKLNEINKLQENELISLKQSLQEKQQQVNEKLVKSADNNMKEFELDIANKKVKELELEVENMTLENAHLRKDKIKLLDGFSKKDDYEKEIEKLQEQLHRSKIQIEEANMGLLKVTSLEEEKRQSLYKTVEALRSQISSTKQHAVPLEELENMRQQLTNTQIRLTEVELSRVQAYSHIENLSKEISELRRQLGDGQNISKDEIYALQAQLDVYRADFEAERTVKETIKTENDKYSEDIQNLQRRNQQLQEEIEMLREHRDYVVYPSRRRDHSSPSSASSNEHTMKCPKCNFGFTTQQALENHVYRCLEIDDNLP</sequence>
<proteinExistence type="predicted"/>
<evidence type="ECO:0000259" key="4">
    <source>
        <dbReference type="Pfam" id="PF11577"/>
    </source>
</evidence>
<comment type="caution">
    <text evidence="6">The sequence shown here is derived from an EMBL/GenBank/DDBJ whole genome shotgun (WGS) entry which is preliminary data.</text>
</comment>
<dbReference type="PANTHER" id="PTHR31553">
    <property type="entry name" value="NF-KAPPA-B ESSENTIAL MODULATOR"/>
    <property type="match status" value="1"/>
</dbReference>
<evidence type="ECO:0000256" key="3">
    <source>
        <dbReference type="SAM" id="MobiDB-lite"/>
    </source>
</evidence>
<accession>A0ABQ9J3S8</accession>
<name>A0ABQ9J3S8_9CUCU</name>